<comment type="caution">
    <text evidence="2">The sequence shown here is derived from an EMBL/GenBank/DDBJ whole genome shotgun (WGS) entry which is preliminary data.</text>
</comment>
<gene>
    <name evidence="2" type="ORF">PG991_001398</name>
</gene>
<feature type="compositionally biased region" description="Polar residues" evidence="1">
    <location>
        <begin position="14"/>
        <end position="27"/>
    </location>
</feature>
<evidence type="ECO:0000313" key="2">
    <source>
        <dbReference type="EMBL" id="KAK8037084.1"/>
    </source>
</evidence>
<organism evidence="2 3">
    <name type="scientific">Apiospora marii</name>
    <dbReference type="NCBI Taxonomy" id="335849"/>
    <lineage>
        <taxon>Eukaryota</taxon>
        <taxon>Fungi</taxon>
        <taxon>Dikarya</taxon>
        <taxon>Ascomycota</taxon>
        <taxon>Pezizomycotina</taxon>
        <taxon>Sordariomycetes</taxon>
        <taxon>Xylariomycetidae</taxon>
        <taxon>Amphisphaeriales</taxon>
        <taxon>Apiosporaceae</taxon>
        <taxon>Apiospora</taxon>
    </lineage>
</organism>
<sequence>MHSFKTEVDDELSAVSQPPSYRSPDSTLFGTRARHLVSGTYFRWSEPQKQIFKAFIREKYPNHKACDLGPLLHALALDGYESMRTENGESVYRIVVEKVRRKIANTEKSMKSDGLLTNKTYVVPVPSS</sequence>
<reference evidence="2 3" key="1">
    <citation type="submission" date="2023-01" db="EMBL/GenBank/DDBJ databases">
        <title>Analysis of 21 Apiospora genomes using comparative genomics revels a genus with tremendous synthesis potential of carbohydrate active enzymes and secondary metabolites.</title>
        <authorList>
            <person name="Sorensen T."/>
        </authorList>
    </citation>
    <scope>NUCLEOTIDE SEQUENCE [LARGE SCALE GENOMIC DNA]</scope>
    <source>
        <strain evidence="2 3">CBS 20057</strain>
    </source>
</reference>
<keyword evidence="3" id="KW-1185">Reference proteome</keyword>
<evidence type="ECO:0000256" key="1">
    <source>
        <dbReference type="SAM" id="MobiDB-lite"/>
    </source>
</evidence>
<name>A0ABR1STR3_9PEZI</name>
<accession>A0ABR1STR3</accession>
<proteinExistence type="predicted"/>
<protein>
    <submittedName>
        <fullName evidence="2">Uncharacterized protein</fullName>
    </submittedName>
</protein>
<dbReference type="EMBL" id="JAQQWI010000003">
    <property type="protein sequence ID" value="KAK8037084.1"/>
    <property type="molecule type" value="Genomic_DNA"/>
</dbReference>
<evidence type="ECO:0000313" key="3">
    <source>
        <dbReference type="Proteomes" id="UP001396898"/>
    </source>
</evidence>
<dbReference type="Proteomes" id="UP001396898">
    <property type="component" value="Unassembled WGS sequence"/>
</dbReference>
<feature type="region of interest" description="Disordered" evidence="1">
    <location>
        <begin position="1"/>
        <end position="27"/>
    </location>
</feature>